<evidence type="ECO:0000313" key="1">
    <source>
        <dbReference type="EMBL" id="GHF07867.1"/>
    </source>
</evidence>
<reference evidence="1" key="1">
    <citation type="journal article" date="2014" name="Int. J. Syst. Evol. Microbiol.">
        <title>Complete genome sequence of Corynebacterium casei LMG S-19264T (=DSM 44701T), isolated from a smear-ripened cheese.</title>
        <authorList>
            <consortium name="US DOE Joint Genome Institute (JGI-PGF)"/>
            <person name="Walter F."/>
            <person name="Albersmeier A."/>
            <person name="Kalinowski J."/>
            <person name="Ruckert C."/>
        </authorList>
    </citation>
    <scope>NUCLEOTIDE SEQUENCE</scope>
    <source>
        <strain evidence="1">CGMCC 1.16548</strain>
    </source>
</reference>
<accession>A0A8J3GNL2</accession>
<evidence type="ECO:0000313" key="2">
    <source>
        <dbReference type="Proteomes" id="UP000617531"/>
    </source>
</evidence>
<dbReference type="Proteomes" id="UP000617531">
    <property type="component" value="Unassembled WGS sequence"/>
</dbReference>
<proteinExistence type="predicted"/>
<reference evidence="1" key="2">
    <citation type="submission" date="2020-09" db="EMBL/GenBank/DDBJ databases">
        <authorList>
            <person name="Sun Q."/>
            <person name="Zhou Y."/>
        </authorList>
    </citation>
    <scope>NUCLEOTIDE SEQUENCE</scope>
    <source>
        <strain evidence="1">CGMCC 1.16548</strain>
    </source>
</reference>
<sequence length="135" mass="15261">MVANSFVTHPRLARKAGKQDLVRAYDTSETFQTWNVLDSFFREMPSGTVLRVDRREDTTGRTVITYGNYEKDRGKDGSFELVAGLPMFFYEDGTMAGGTVGGEDPSQFVYPDEMLMARDITDLRFRIVSLGSPRK</sequence>
<dbReference type="EMBL" id="BNAI01000001">
    <property type="protein sequence ID" value="GHF07867.1"/>
    <property type="molecule type" value="Genomic_DNA"/>
</dbReference>
<comment type="caution">
    <text evidence="1">The sequence shown here is derived from an EMBL/GenBank/DDBJ whole genome shotgun (WGS) entry which is preliminary data.</text>
</comment>
<keyword evidence="2" id="KW-1185">Reference proteome</keyword>
<protein>
    <submittedName>
        <fullName evidence="1">Uncharacterized protein</fullName>
    </submittedName>
</protein>
<name>A0A8J3GNL2_9MICO</name>
<gene>
    <name evidence="1" type="ORF">GCM10011600_05770</name>
</gene>
<dbReference type="AlphaFoldDB" id="A0A8J3GNL2"/>
<organism evidence="1 2">
    <name type="scientific">Pseudolysinimonas yzui</name>
    <dbReference type="NCBI Taxonomy" id="2708254"/>
    <lineage>
        <taxon>Bacteria</taxon>
        <taxon>Bacillati</taxon>
        <taxon>Actinomycetota</taxon>
        <taxon>Actinomycetes</taxon>
        <taxon>Micrococcales</taxon>
        <taxon>Microbacteriaceae</taxon>
        <taxon>Pseudolysinimonas</taxon>
    </lineage>
</organism>